<gene>
    <name evidence="1" type="ORF">CINCED_3A001972</name>
</gene>
<keyword evidence="2" id="KW-1185">Reference proteome</keyword>
<protein>
    <submittedName>
        <fullName evidence="1">Uncharacterized protein</fullName>
    </submittedName>
</protein>
<organism evidence="1 2">
    <name type="scientific">Cinara cedri</name>
    <dbReference type="NCBI Taxonomy" id="506608"/>
    <lineage>
        <taxon>Eukaryota</taxon>
        <taxon>Metazoa</taxon>
        <taxon>Ecdysozoa</taxon>
        <taxon>Arthropoda</taxon>
        <taxon>Hexapoda</taxon>
        <taxon>Insecta</taxon>
        <taxon>Pterygota</taxon>
        <taxon>Neoptera</taxon>
        <taxon>Paraneoptera</taxon>
        <taxon>Hemiptera</taxon>
        <taxon>Sternorrhyncha</taxon>
        <taxon>Aphidomorpha</taxon>
        <taxon>Aphidoidea</taxon>
        <taxon>Aphididae</taxon>
        <taxon>Lachninae</taxon>
        <taxon>Cinara</taxon>
    </lineage>
</organism>
<evidence type="ECO:0000313" key="2">
    <source>
        <dbReference type="Proteomes" id="UP000325440"/>
    </source>
</evidence>
<dbReference type="AlphaFoldDB" id="A0A5E4NGT3"/>
<evidence type="ECO:0000313" key="1">
    <source>
        <dbReference type="EMBL" id="VVC44128.1"/>
    </source>
</evidence>
<dbReference type="EMBL" id="CABPRJ010002376">
    <property type="protein sequence ID" value="VVC44128.1"/>
    <property type="molecule type" value="Genomic_DNA"/>
</dbReference>
<reference evidence="1 2" key="1">
    <citation type="submission" date="2019-08" db="EMBL/GenBank/DDBJ databases">
        <authorList>
            <person name="Alioto T."/>
            <person name="Alioto T."/>
            <person name="Gomez Garrido J."/>
        </authorList>
    </citation>
    <scope>NUCLEOTIDE SEQUENCE [LARGE SCALE GENOMIC DNA]</scope>
</reference>
<accession>A0A5E4NGT3</accession>
<sequence length="271" mass="31871">MASYVTLIDDDSKQRYYNTKPKTTLKILIKRRCSRLVKTVKKNHLYTNLKRYYFDLCMMAATHYGSSDFARYKYGLKLTNSTYRHNSVLFAQQENSLYSWDLNSAYTSDYLTSYPDYINDDYLWNNSCTCSICRNQLERFKYYPQSNGGCNLCWAEFAATTHENLDVLQDYSACTNHGYLCTESTCPIVAKLALLKYENYNNSCYWNDCVEMGDFSSIRRNVYDINCLDYGHTDYNRYSDPGIIDYWPSNNENLTNCTKCLYKNVCLQYNI</sequence>
<proteinExistence type="predicted"/>
<name>A0A5E4NGT3_9HEMI</name>
<dbReference type="Proteomes" id="UP000325440">
    <property type="component" value="Unassembled WGS sequence"/>
</dbReference>